<gene>
    <name evidence="2" type="ORF">NA56DRAFT_697358</name>
</gene>
<evidence type="ECO:0000256" key="1">
    <source>
        <dbReference type="SAM" id="MobiDB-lite"/>
    </source>
</evidence>
<accession>A0A2J6QLQ7</accession>
<dbReference type="Proteomes" id="UP000235672">
    <property type="component" value="Unassembled WGS sequence"/>
</dbReference>
<dbReference type="EMBL" id="KZ613466">
    <property type="protein sequence ID" value="PMD27192.1"/>
    <property type="molecule type" value="Genomic_DNA"/>
</dbReference>
<sequence>MPMGNRDRQYKRAKKMDPSEMKASCLQGRDPCAEARDFILAYCNYCIEVANAPSSNDSNSPLWSLEKHQIWKLLRQSMLVWNNETRAHLRVKNDYLPDARPNQLPDVNKYLDYGAAEETTKLSRRQQQFQQHLPPHIPATISWFPDSVHEATQEASSLN</sequence>
<name>A0A2J6QLQ7_9HELO</name>
<reference evidence="2 3" key="1">
    <citation type="submission" date="2016-05" db="EMBL/GenBank/DDBJ databases">
        <title>A degradative enzymes factory behind the ericoid mycorrhizal symbiosis.</title>
        <authorList>
            <consortium name="DOE Joint Genome Institute"/>
            <person name="Martino E."/>
            <person name="Morin E."/>
            <person name="Grelet G."/>
            <person name="Kuo A."/>
            <person name="Kohler A."/>
            <person name="Daghino S."/>
            <person name="Barry K."/>
            <person name="Choi C."/>
            <person name="Cichocki N."/>
            <person name="Clum A."/>
            <person name="Copeland A."/>
            <person name="Hainaut M."/>
            <person name="Haridas S."/>
            <person name="Labutti K."/>
            <person name="Lindquist E."/>
            <person name="Lipzen A."/>
            <person name="Khouja H.-R."/>
            <person name="Murat C."/>
            <person name="Ohm R."/>
            <person name="Olson A."/>
            <person name="Spatafora J."/>
            <person name="Veneault-Fourrey C."/>
            <person name="Henrissat B."/>
            <person name="Grigoriev I."/>
            <person name="Martin F."/>
            <person name="Perotto S."/>
        </authorList>
    </citation>
    <scope>NUCLEOTIDE SEQUENCE [LARGE SCALE GENOMIC DNA]</scope>
    <source>
        <strain evidence="2 3">UAMH 7357</strain>
    </source>
</reference>
<keyword evidence="3" id="KW-1185">Reference proteome</keyword>
<protein>
    <submittedName>
        <fullName evidence="2">Uncharacterized protein</fullName>
    </submittedName>
</protein>
<evidence type="ECO:0000313" key="2">
    <source>
        <dbReference type="EMBL" id="PMD27192.1"/>
    </source>
</evidence>
<proteinExistence type="predicted"/>
<feature type="region of interest" description="Disordered" evidence="1">
    <location>
        <begin position="1"/>
        <end position="20"/>
    </location>
</feature>
<evidence type="ECO:0000313" key="3">
    <source>
        <dbReference type="Proteomes" id="UP000235672"/>
    </source>
</evidence>
<organism evidence="2 3">
    <name type="scientific">Hyaloscypha hepaticicola</name>
    <dbReference type="NCBI Taxonomy" id="2082293"/>
    <lineage>
        <taxon>Eukaryota</taxon>
        <taxon>Fungi</taxon>
        <taxon>Dikarya</taxon>
        <taxon>Ascomycota</taxon>
        <taxon>Pezizomycotina</taxon>
        <taxon>Leotiomycetes</taxon>
        <taxon>Helotiales</taxon>
        <taxon>Hyaloscyphaceae</taxon>
        <taxon>Hyaloscypha</taxon>
    </lineage>
</organism>
<dbReference type="AlphaFoldDB" id="A0A2J6QLQ7"/>